<feature type="region of interest" description="Disordered" evidence="16">
    <location>
        <begin position="1"/>
        <end position="49"/>
    </location>
</feature>
<dbReference type="PROSITE" id="PS00518">
    <property type="entry name" value="ZF_RING_1"/>
    <property type="match status" value="1"/>
</dbReference>
<keyword evidence="6 14" id="KW-0479">Metal-binding</keyword>
<evidence type="ECO:0000259" key="17">
    <source>
        <dbReference type="PROSITE" id="PS50089"/>
    </source>
</evidence>
<dbReference type="SUPFAM" id="SSF57850">
    <property type="entry name" value="RING/U-box"/>
    <property type="match status" value="1"/>
</dbReference>
<dbReference type="GO" id="GO:0033503">
    <property type="term" value="C:HULC complex"/>
    <property type="evidence" value="ECO:0007669"/>
    <property type="project" value="TreeGrafter"/>
</dbReference>
<feature type="coiled-coil region" evidence="15">
    <location>
        <begin position="73"/>
        <end position="138"/>
    </location>
</feature>
<evidence type="ECO:0000256" key="15">
    <source>
        <dbReference type="SAM" id="Coils"/>
    </source>
</evidence>
<dbReference type="GO" id="GO:0005634">
    <property type="term" value="C:nucleus"/>
    <property type="evidence" value="ECO:0007669"/>
    <property type="project" value="UniProtKB-SubCell"/>
</dbReference>
<organism evidence="18 19">
    <name type="scientific">Mycena rosella</name>
    <name type="common">Pink bonnet</name>
    <name type="synonym">Agaricus rosellus</name>
    <dbReference type="NCBI Taxonomy" id="1033263"/>
    <lineage>
        <taxon>Eukaryota</taxon>
        <taxon>Fungi</taxon>
        <taxon>Dikarya</taxon>
        <taxon>Basidiomycota</taxon>
        <taxon>Agaricomycotina</taxon>
        <taxon>Agaricomycetes</taxon>
        <taxon>Agaricomycetidae</taxon>
        <taxon>Agaricales</taxon>
        <taxon>Marasmiineae</taxon>
        <taxon>Mycenaceae</taxon>
        <taxon>Mycena</taxon>
    </lineage>
</organism>
<evidence type="ECO:0000256" key="8">
    <source>
        <dbReference type="ARBA" id="ARBA00022786"/>
    </source>
</evidence>
<evidence type="ECO:0000256" key="6">
    <source>
        <dbReference type="ARBA" id="ARBA00022723"/>
    </source>
</evidence>
<keyword evidence="8 14" id="KW-0833">Ubl conjugation pathway</keyword>
<dbReference type="GO" id="GO:0061630">
    <property type="term" value="F:ubiquitin protein ligase activity"/>
    <property type="evidence" value="ECO:0007669"/>
    <property type="project" value="UniProtKB-EC"/>
</dbReference>
<keyword evidence="10 14" id="KW-0156">Chromatin regulator</keyword>
<dbReference type="SMART" id="SM00184">
    <property type="entry name" value="RING"/>
    <property type="match status" value="1"/>
</dbReference>
<name>A0AAD7DFQ7_MYCRO</name>
<dbReference type="GO" id="GO:0008270">
    <property type="term" value="F:zinc ion binding"/>
    <property type="evidence" value="ECO:0007669"/>
    <property type="project" value="UniProtKB-KW"/>
</dbReference>
<protein>
    <recommendedName>
        <fullName evidence="14">E3 ubiquitin protein ligase</fullName>
        <ecNumber evidence="14">2.3.2.27</ecNumber>
    </recommendedName>
</protein>
<comment type="similarity">
    <text evidence="4 14">Belongs to the BRE1 family.</text>
</comment>
<dbReference type="Gene3D" id="3.30.40.10">
    <property type="entry name" value="Zinc/RING finger domain, C3HC4 (zinc finger)"/>
    <property type="match status" value="1"/>
</dbReference>
<dbReference type="AlphaFoldDB" id="A0AAD7DFQ7"/>
<comment type="subcellular location">
    <subcellularLocation>
        <location evidence="2 14">Nucleus</location>
    </subcellularLocation>
</comment>
<evidence type="ECO:0000256" key="2">
    <source>
        <dbReference type="ARBA" id="ARBA00004123"/>
    </source>
</evidence>
<feature type="region of interest" description="Disordered" evidence="16">
    <location>
        <begin position="260"/>
        <end position="279"/>
    </location>
</feature>
<evidence type="ECO:0000256" key="12">
    <source>
        <dbReference type="ARBA" id="ARBA00023242"/>
    </source>
</evidence>
<evidence type="ECO:0000256" key="10">
    <source>
        <dbReference type="ARBA" id="ARBA00022853"/>
    </source>
</evidence>
<keyword evidence="12 14" id="KW-0539">Nucleus</keyword>
<comment type="caution">
    <text evidence="18">The sequence shown here is derived from an EMBL/GenBank/DDBJ whole genome shotgun (WGS) entry which is preliminary data.</text>
</comment>
<reference evidence="18" key="1">
    <citation type="submission" date="2023-03" db="EMBL/GenBank/DDBJ databases">
        <title>Massive genome expansion in bonnet fungi (Mycena s.s.) driven by repeated elements and novel gene families across ecological guilds.</title>
        <authorList>
            <consortium name="Lawrence Berkeley National Laboratory"/>
            <person name="Harder C.B."/>
            <person name="Miyauchi S."/>
            <person name="Viragh M."/>
            <person name="Kuo A."/>
            <person name="Thoen E."/>
            <person name="Andreopoulos B."/>
            <person name="Lu D."/>
            <person name="Skrede I."/>
            <person name="Drula E."/>
            <person name="Henrissat B."/>
            <person name="Morin E."/>
            <person name="Kohler A."/>
            <person name="Barry K."/>
            <person name="LaButti K."/>
            <person name="Morin E."/>
            <person name="Salamov A."/>
            <person name="Lipzen A."/>
            <person name="Mereny Z."/>
            <person name="Hegedus B."/>
            <person name="Baldrian P."/>
            <person name="Stursova M."/>
            <person name="Weitz H."/>
            <person name="Taylor A."/>
            <person name="Grigoriev I.V."/>
            <person name="Nagy L.G."/>
            <person name="Martin F."/>
            <person name="Kauserud H."/>
        </authorList>
    </citation>
    <scope>NUCLEOTIDE SEQUENCE</scope>
    <source>
        <strain evidence="18">CBHHK067</strain>
    </source>
</reference>
<gene>
    <name evidence="18" type="ORF">B0H17DRAFT_1064292</name>
</gene>
<sequence>MAARRPSTRNRDILVATDSEDDTPLVISSRPVPRSSSKRKKHPTPEPELIEILSSDEEILPRKRQAVATVPPRDQLKQSQQEIRNLKAKLEKSEARREKSEAKLQKSEATLQKSEAKLEKVEGELEQANGELRLASKRSGKVVLDAAQLEEHISCEICTSTMWKPFILSGCGHTFCAGCLVEWFGTTLAQHMTANPAWRSTNQPPYHLVNPRIRANPYIAAMIAQQGPQPEYTCPTCRSPVLTKPVEDFSLKAIIHDAATSAGESSPKDPVVAKRRGKAKAKAVGGPFDGFFGKET</sequence>
<evidence type="ECO:0000256" key="11">
    <source>
        <dbReference type="ARBA" id="ARBA00023054"/>
    </source>
</evidence>
<dbReference type="PANTHER" id="PTHR23163:SF0">
    <property type="entry name" value="E3 UBIQUITIN-PROTEIN LIGASE BRE1"/>
    <property type="match status" value="1"/>
</dbReference>
<evidence type="ECO:0000256" key="14">
    <source>
        <dbReference type="RuleBase" id="RU365038"/>
    </source>
</evidence>
<dbReference type="InterPro" id="IPR027370">
    <property type="entry name" value="Znf-RING_euk"/>
</dbReference>
<proteinExistence type="inferred from homology"/>
<evidence type="ECO:0000256" key="13">
    <source>
        <dbReference type="PROSITE-ProRule" id="PRU00175"/>
    </source>
</evidence>
<evidence type="ECO:0000256" key="16">
    <source>
        <dbReference type="SAM" id="MobiDB-lite"/>
    </source>
</evidence>
<dbReference type="GO" id="GO:0016567">
    <property type="term" value="P:protein ubiquitination"/>
    <property type="evidence" value="ECO:0007669"/>
    <property type="project" value="UniProtKB-UniRule"/>
</dbReference>
<dbReference type="PROSITE" id="PS50089">
    <property type="entry name" value="ZF_RING_2"/>
    <property type="match status" value="1"/>
</dbReference>
<comment type="pathway">
    <text evidence="3 14">Protein modification; protein ubiquitination.</text>
</comment>
<dbReference type="PANTHER" id="PTHR23163">
    <property type="entry name" value="RING FINGER PROTEIN-RELATED"/>
    <property type="match status" value="1"/>
</dbReference>
<accession>A0AAD7DFQ7</accession>
<evidence type="ECO:0000256" key="5">
    <source>
        <dbReference type="ARBA" id="ARBA00022679"/>
    </source>
</evidence>
<comment type="catalytic activity">
    <reaction evidence="1 14">
        <text>S-ubiquitinyl-[E2 ubiquitin-conjugating enzyme]-L-cysteine + [acceptor protein]-L-lysine = [E2 ubiquitin-conjugating enzyme]-L-cysteine + N(6)-ubiquitinyl-[acceptor protein]-L-lysine.</text>
        <dbReference type="EC" id="2.3.2.27"/>
    </reaction>
</comment>
<evidence type="ECO:0000256" key="4">
    <source>
        <dbReference type="ARBA" id="ARBA00005555"/>
    </source>
</evidence>
<keyword evidence="19" id="KW-1185">Reference proteome</keyword>
<evidence type="ECO:0000256" key="7">
    <source>
        <dbReference type="ARBA" id="ARBA00022771"/>
    </source>
</evidence>
<keyword evidence="11 14" id="KW-0175">Coiled coil</keyword>
<dbReference type="InterPro" id="IPR001841">
    <property type="entry name" value="Znf_RING"/>
</dbReference>
<dbReference type="EC" id="2.3.2.27" evidence="14"/>
<dbReference type="EMBL" id="JARKIE010000063">
    <property type="protein sequence ID" value="KAJ7690647.1"/>
    <property type="molecule type" value="Genomic_DNA"/>
</dbReference>
<keyword evidence="9 14" id="KW-0862">Zinc</keyword>
<keyword evidence="5 14" id="KW-0808">Transferase</keyword>
<evidence type="ECO:0000313" key="19">
    <source>
        <dbReference type="Proteomes" id="UP001221757"/>
    </source>
</evidence>
<evidence type="ECO:0000256" key="1">
    <source>
        <dbReference type="ARBA" id="ARBA00000900"/>
    </source>
</evidence>
<dbReference type="Proteomes" id="UP001221757">
    <property type="component" value="Unassembled WGS sequence"/>
</dbReference>
<evidence type="ECO:0000313" key="18">
    <source>
        <dbReference type="EMBL" id="KAJ7690647.1"/>
    </source>
</evidence>
<dbReference type="InterPro" id="IPR017907">
    <property type="entry name" value="Znf_RING_CS"/>
</dbReference>
<dbReference type="GO" id="GO:0006325">
    <property type="term" value="P:chromatin organization"/>
    <property type="evidence" value="ECO:0007669"/>
    <property type="project" value="UniProtKB-KW"/>
</dbReference>
<dbReference type="InterPro" id="IPR013956">
    <property type="entry name" value="E3_ubiquit_lig_Bre1"/>
</dbReference>
<dbReference type="InterPro" id="IPR013083">
    <property type="entry name" value="Znf_RING/FYVE/PHD"/>
</dbReference>
<evidence type="ECO:0000256" key="3">
    <source>
        <dbReference type="ARBA" id="ARBA00004906"/>
    </source>
</evidence>
<feature type="domain" description="RING-type" evidence="17">
    <location>
        <begin position="155"/>
        <end position="238"/>
    </location>
</feature>
<dbReference type="Pfam" id="PF13445">
    <property type="entry name" value="zf-RING_UBOX"/>
    <property type="match status" value="1"/>
</dbReference>
<keyword evidence="7 13" id="KW-0863">Zinc-finger</keyword>
<evidence type="ECO:0000256" key="9">
    <source>
        <dbReference type="ARBA" id="ARBA00022833"/>
    </source>
</evidence>